<protein>
    <recommendedName>
        <fullName evidence="3">FCP1 homology domain-containing protein</fullName>
    </recommendedName>
</protein>
<evidence type="ECO:0000313" key="5">
    <source>
        <dbReference type="Proteomes" id="UP001295684"/>
    </source>
</evidence>
<dbReference type="Gene3D" id="3.40.50.1000">
    <property type="entry name" value="HAD superfamily/HAD-like"/>
    <property type="match status" value="1"/>
</dbReference>
<feature type="domain" description="FCP1 homology" evidence="3">
    <location>
        <begin position="344"/>
        <end position="498"/>
    </location>
</feature>
<dbReference type="SUPFAM" id="SSF56784">
    <property type="entry name" value="HAD-like"/>
    <property type="match status" value="1"/>
</dbReference>
<reference evidence="4" key="1">
    <citation type="submission" date="2023-07" db="EMBL/GenBank/DDBJ databases">
        <authorList>
            <consortium name="AG Swart"/>
            <person name="Singh M."/>
            <person name="Singh A."/>
            <person name="Seah K."/>
            <person name="Emmerich C."/>
        </authorList>
    </citation>
    <scope>NUCLEOTIDE SEQUENCE</scope>
    <source>
        <strain evidence="4">DP1</strain>
    </source>
</reference>
<keyword evidence="5" id="KW-1185">Reference proteome</keyword>
<dbReference type="Proteomes" id="UP001295684">
    <property type="component" value="Unassembled WGS sequence"/>
</dbReference>
<organism evidence="4 5">
    <name type="scientific">Euplotes crassus</name>
    <dbReference type="NCBI Taxonomy" id="5936"/>
    <lineage>
        <taxon>Eukaryota</taxon>
        <taxon>Sar</taxon>
        <taxon>Alveolata</taxon>
        <taxon>Ciliophora</taxon>
        <taxon>Intramacronucleata</taxon>
        <taxon>Spirotrichea</taxon>
        <taxon>Hypotrichia</taxon>
        <taxon>Euplotida</taxon>
        <taxon>Euplotidae</taxon>
        <taxon>Moneuplotes</taxon>
    </lineage>
</organism>
<evidence type="ECO:0000256" key="2">
    <source>
        <dbReference type="SAM" id="Phobius"/>
    </source>
</evidence>
<dbReference type="Pfam" id="PF03031">
    <property type="entry name" value="NIF"/>
    <property type="match status" value="1"/>
</dbReference>
<proteinExistence type="predicted"/>
<keyword evidence="2" id="KW-1133">Transmembrane helix</keyword>
<feature type="compositionally biased region" description="Low complexity" evidence="1">
    <location>
        <begin position="96"/>
        <end position="113"/>
    </location>
</feature>
<sequence length="526" mass="59847">MKTKRITDLTNRNYLDSLKIRKRFTSGCIEEPEKLEVFLLQEMLSCEEEASEISNEFSLEEGALTRKPISLSNHNTNNLKSVSEKAYCSTRKGTLSNRSGEYSSASSSSPIKMRSTLEKDPFRISSCKNILSPPSINLHNARIIEEDFHENDGDDIMPRLEENKFSIKDNSLGSENDSFFERDEEESSEGTPRFKHHHLLTLTFEKKDDEIEDEEKVNDPEFPLASSFSIKDLKTPESYVKYISQQTCASKQLSAQYLLVEPLKEKIKSVQAKPKGVLKKTKALNRSAPVNPTGPCVTSADETKETIVLEPQSIIYTMRESRIDGIDPDLVYQDKDSQENGQVKYLYLNNFAVAFLGYICTNFDVIIYSREKISMLNKVLSAITEMDTEGRIEFLAVFGSNSCTNAKFLCEPSLVEDITGEKREISQAEELTGQISFDAKIKNMSKILKKRSEARSSVMFIDNEIYSYINHLDLFIPIDRFTEKPNSSLFFLKQLLSGSHLVLREEIDSFLQRITDKSLKGKISNE</sequence>
<dbReference type="InterPro" id="IPR036412">
    <property type="entry name" value="HAD-like_sf"/>
</dbReference>
<evidence type="ECO:0000259" key="3">
    <source>
        <dbReference type="Pfam" id="PF03031"/>
    </source>
</evidence>
<evidence type="ECO:0000313" key="4">
    <source>
        <dbReference type="EMBL" id="CAI2383445.1"/>
    </source>
</evidence>
<feature type="region of interest" description="Disordered" evidence="1">
    <location>
        <begin position="92"/>
        <end position="113"/>
    </location>
</feature>
<comment type="caution">
    <text evidence="4">The sequence shown here is derived from an EMBL/GenBank/DDBJ whole genome shotgun (WGS) entry which is preliminary data.</text>
</comment>
<dbReference type="InterPro" id="IPR004274">
    <property type="entry name" value="FCP1_dom"/>
</dbReference>
<name>A0AAD1Y292_EUPCR</name>
<gene>
    <name evidence="4" type="ORF">ECRASSUSDP1_LOCUS24945</name>
</gene>
<keyword evidence="2" id="KW-0812">Transmembrane</keyword>
<feature type="transmembrane region" description="Helical" evidence="2">
    <location>
        <begin position="345"/>
        <end position="368"/>
    </location>
</feature>
<evidence type="ECO:0000256" key="1">
    <source>
        <dbReference type="SAM" id="MobiDB-lite"/>
    </source>
</evidence>
<accession>A0AAD1Y292</accession>
<dbReference type="EMBL" id="CAMPGE010025711">
    <property type="protein sequence ID" value="CAI2383445.1"/>
    <property type="molecule type" value="Genomic_DNA"/>
</dbReference>
<dbReference type="AlphaFoldDB" id="A0AAD1Y292"/>
<dbReference type="InterPro" id="IPR023214">
    <property type="entry name" value="HAD_sf"/>
</dbReference>
<keyword evidence="2" id="KW-0472">Membrane</keyword>